<comment type="caution">
    <text evidence="2">The sequence shown here is derived from an EMBL/GenBank/DDBJ whole genome shotgun (WGS) entry which is preliminary data.</text>
</comment>
<dbReference type="Pfam" id="PF00534">
    <property type="entry name" value="Glycos_transf_1"/>
    <property type="match status" value="1"/>
</dbReference>
<organism evidence="2 3">
    <name type="scientific">Alteromonas genovensis</name>
    <dbReference type="NCBI Taxonomy" id="471225"/>
    <lineage>
        <taxon>Bacteria</taxon>
        <taxon>Pseudomonadati</taxon>
        <taxon>Pseudomonadota</taxon>
        <taxon>Gammaproteobacteria</taxon>
        <taxon>Alteromonadales</taxon>
        <taxon>Alteromonadaceae</taxon>
        <taxon>Alteromonas/Salinimonas group</taxon>
        <taxon>Alteromonas</taxon>
    </lineage>
</organism>
<dbReference type="PANTHER" id="PTHR45947:SF3">
    <property type="entry name" value="SULFOQUINOVOSYL TRANSFERASE SQD2"/>
    <property type="match status" value="1"/>
</dbReference>
<dbReference type="InterPro" id="IPR001296">
    <property type="entry name" value="Glyco_trans_1"/>
</dbReference>
<dbReference type="SUPFAM" id="SSF53756">
    <property type="entry name" value="UDP-Glycosyltransferase/glycogen phosphorylase"/>
    <property type="match status" value="1"/>
</dbReference>
<evidence type="ECO:0000313" key="2">
    <source>
        <dbReference type="EMBL" id="NDW17256.1"/>
    </source>
</evidence>
<dbReference type="Proteomes" id="UP000471381">
    <property type="component" value="Unassembled WGS sequence"/>
</dbReference>
<reference evidence="2 3" key="1">
    <citation type="submission" date="2020-01" db="EMBL/GenBank/DDBJ databases">
        <title>Genomes of bacteria type strains.</title>
        <authorList>
            <person name="Chen J."/>
            <person name="Zhu S."/>
            <person name="Yang J."/>
        </authorList>
    </citation>
    <scope>NUCLEOTIDE SEQUENCE [LARGE SCALE GENOMIC DNA]</scope>
    <source>
        <strain evidence="2 3">LMG 24078</strain>
    </source>
</reference>
<accession>A0A6N9TN34</accession>
<dbReference type="PANTHER" id="PTHR45947">
    <property type="entry name" value="SULFOQUINOVOSYL TRANSFERASE SQD2"/>
    <property type="match status" value="1"/>
</dbReference>
<feature type="domain" description="Glycosyl transferase family 1" evidence="1">
    <location>
        <begin position="196"/>
        <end position="336"/>
    </location>
</feature>
<proteinExistence type="predicted"/>
<dbReference type="InterPro" id="IPR050194">
    <property type="entry name" value="Glycosyltransferase_grp1"/>
</dbReference>
<keyword evidence="2" id="KW-0808">Transferase</keyword>
<dbReference type="AlphaFoldDB" id="A0A6N9TN34"/>
<evidence type="ECO:0000313" key="3">
    <source>
        <dbReference type="Proteomes" id="UP000471381"/>
    </source>
</evidence>
<keyword evidence="3" id="KW-1185">Reference proteome</keyword>
<sequence length="365" mass="40533">MKKKIAVIHPEAGFSSSGGSQLSAYEMAEHLALFFDVKLLSSSNCSEYSVVIPCIPRGKVKKAQRNKTIDWLLTRFVSNPSLLIESLTSFLTYTPYLMFKRCDVMYPNNDYGGLAVAAVIRKLYKTPILYTERAGMVSNGKVLRRNLKFRPDCLVVFNQETKEYVHSIASEQRVEIIPNGVNLAKFSPQGEKYDHGLQGKVLLTVGALNRQNHKRIHLAIEAVSQLTDVSLLICGDGPDVQYFNDLCTQKLGVHRFKIVKVEFADIPNVYRSVDAFTLPSEDEPFGRVYLEAMASGLPVVATDDSMRKTLIGKAGVVCDVENIKEYAAAISTTLTTDWASAPIEQAADFSWESVAERYAAVINSL</sequence>
<dbReference type="EMBL" id="JAAAWO010000019">
    <property type="protein sequence ID" value="NDW17256.1"/>
    <property type="molecule type" value="Genomic_DNA"/>
</dbReference>
<dbReference type="Gene3D" id="3.40.50.2000">
    <property type="entry name" value="Glycogen Phosphorylase B"/>
    <property type="match status" value="2"/>
</dbReference>
<dbReference type="RefSeq" id="WP_163107770.1">
    <property type="nucleotide sequence ID" value="NZ_JAAAWO010000019.1"/>
</dbReference>
<dbReference type="GO" id="GO:0016757">
    <property type="term" value="F:glycosyltransferase activity"/>
    <property type="evidence" value="ECO:0007669"/>
    <property type="project" value="TreeGrafter"/>
</dbReference>
<evidence type="ECO:0000259" key="1">
    <source>
        <dbReference type="Pfam" id="PF00534"/>
    </source>
</evidence>
<protein>
    <submittedName>
        <fullName evidence="2">Glycosyltransferase</fullName>
    </submittedName>
</protein>
<gene>
    <name evidence="2" type="ORF">GTQ48_17205</name>
</gene>
<name>A0A6N9TN34_9ALTE</name>